<name>A0A0S2KGC7_9GAMM</name>
<dbReference type="PROSITE" id="PS51257">
    <property type="entry name" value="PROKAR_LIPOPROTEIN"/>
    <property type="match status" value="1"/>
</dbReference>
<evidence type="ECO:0000313" key="1">
    <source>
        <dbReference type="EMBL" id="ALO47399.1"/>
    </source>
</evidence>
<keyword evidence="2" id="KW-1185">Reference proteome</keyword>
<dbReference type="InterPro" id="IPR011048">
    <property type="entry name" value="Haem_d1_sf"/>
</dbReference>
<evidence type="ECO:0000313" key="2">
    <source>
        <dbReference type="Proteomes" id="UP000065641"/>
    </source>
</evidence>
<dbReference type="SUPFAM" id="SSF51004">
    <property type="entry name" value="C-terminal (heme d1) domain of cytochrome cd1-nitrite reductase"/>
    <property type="match status" value="1"/>
</dbReference>
<dbReference type="EMBL" id="CP013189">
    <property type="protein sequence ID" value="ALO47399.1"/>
    <property type="molecule type" value="Genomic_DNA"/>
</dbReference>
<dbReference type="STRING" id="1249552.PS2015_2767"/>
<dbReference type="AlphaFoldDB" id="A0A0S2KGC7"/>
<evidence type="ECO:0008006" key="3">
    <source>
        <dbReference type="Google" id="ProtNLM"/>
    </source>
</evidence>
<protein>
    <recommendedName>
        <fullName evidence="3">Lipoprotein</fullName>
    </recommendedName>
</protein>
<dbReference type="OrthoDB" id="9768634at2"/>
<reference evidence="1 2" key="1">
    <citation type="submission" date="2015-11" db="EMBL/GenBank/DDBJ databases">
        <authorList>
            <person name="Zhang Y."/>
            <person name="Guo Z."/>
        </authorList>
    </citation>
    <scope>NUCLEOTIDE SEQUENCE [LARGE SCALE GENOMIC DNA]</scope>
    <source>
        <strain evidence="1 2">KCTC 32221</strain>
    </source>
</reference>
<gene>
    <name evidence="1" type="ORF">PS2015_2767</name>
</gene>
<sequence length="431" mass="46210">MNRGILSLGLAILTVGCASDNSDFLAGTRQNAGPAPLLYIWAGDLDRGASDSDFLAVIDSDPHSPSYGEVLATEPVGVVGTNPHHTELSVPTGAALLANGYDAGRTFMFDLSVPDAPRLVDELAPVPGYEFPHSFLRLDDGQVLATMQYGDGSVPGNPGGLVRFDKDANLISTTSAADPAFEGEQIRPYHVEVIPASDRVVTTSRTMRIFTEQAADVVQIWRLSDLALLHTLQVPRGEPTSSPECVFGIGDICEAGQYPAEAQPFESRVMNDGSVLMNTLMCGLYRMNGIDTSEPGIELVLNYPNLFGCSVPTTIGDFMVLPVMFSETILVFDISDPTDIKEVSRFDTPGYQPHWAATDPGASRIVVTSSGMAPTYTVLIFDFDAEAGKLSLDESFGAAEFPRAGVSFYRESWPHGDTGTAVPHAALFGYR</sequence>
<accession>A0A0S2KGC7</accession>
<organism evidence="1 2">
    <name type="scientific">Pseudohongiella spirulinae</name>
    <dbReference type="NCBI Taxonomy" id="1249552"/>
    <lineage>
        <taxon>Bacteria</taxon>
        <taxon>Pseudomonadati</taxon>
        <taxon>Pseudomonadota</taxon>
        <taxon>Gammaproteobacteria</taxon>
        <taxon>Pseudomonadales</taxon>
        <taxon>Pseudohongiellaceae</taxon>
        <taxon>Pseudohongiella</taxon>
    </lineage>
</organism>
<dbReference type="Proteomes" id="UP000065641">
    <property type="component" value="Chromosome"/>
</dbReference>
<proteinExistence type="predicted"/>
<dbReference type="KEGG" id="pspi:PS2015_2767"/>